<reference evidence="1" key="1">
    <citation type="submission" date="2021-04" db="EMBL/GenBank/DDBJ databases">
        <authorList>
            <person name="Rodrigo-Torres L."/>
            <person name="Arahal R. D."/>
            <person name="Lucena T."/>
        </authorList>
    </citation>
    <scope>NUCLEOTIDE SEQUENCE</scope>
    <source>
        <strain evidence="1">CECT 9275</strain>
    </source>
</reference>
<evidence type="ECO:0008006" key="3">
    <source>
        <dbReference type="Google" id="ProtNLM"/>
    </source>
</evidence>
<name>A0A916JBE2_9BACT</name>
<proteinExistence type="predicted"/>
<accession>A0A916JBE2</accession>
<sequence>MSFITSYCRISHDRCTVNGEMVASRKFTEDTWLRELYKETGLSYPKFYKMDQLAQAGFLAFEALRKVNPDLSSYRDDAVAMVFANSHSSADTDQRFQKTYQENTAPSPALFVYTLPNIVLGEIAILNKWYGENMFAVLPNFAADFFVNYGNILLSGNTEAVLGGWLDILDDKIEIFLFFVETKAGTGIDFTAKNLACIAGI</sequence>
<dbReference type="RefSeq" id="WP_215238170.1">
    <property type="nucleotide sequence ID" value="NZ_CAJRAF010000001.1"/>
</dbReference>
<dbReference type="Proteomes" id="UP000680038">
    <property type="component" value="Unassembled WGS sequence"/>
</dbReference>
<gene>
    <name evidence="1" type="ORF">DYBT9275_01531</name>
</gene>
<dbReference type="SUPFAM" id="SSF53901">
    <property type="entry name" value="Thiolase-like"/>
    <property type="match status" value="1"/>
</dbReference>
<keyword evidence="2" id="KW-1185">Reference proteome</keyword>
<comment type="caution">
    <text evidence="1">The sequence shown here is derived from an EMBL/GenBank/DDBJ whole genome shotgun (WGS) entry which is preliminary data.</text>
</comment>
<dbReference type="GO" id="GO:0016746">
    <property type="term" value="F:acyltransferase activity"/>
    <property type="evidence" value="ECO:0007669"/>
    <property type="project" value="InterPro"/>
</dbReference>
<protein>
    <recommendedName>
        <fullName evidence="3">3-oxoacyl-ACP synthase</fullName>
    </recommendedName>
</protein>
<dbReference type="InterPro" id="IPR016039">
    <property type="entry name" value="Thiolase-like"/>
</dbReference>
<evidence type="ECO:0000313" key="2">
    <source>
        <dbReference type="Proteomes" id="UP000680038"/>
    </source>
</evidence>
<dbReference type="AlphaFoldDB" id="A0A916JBE2"/>
<dbReference type="EMBL" id="CAJRAF010000001">
    <property type="protein sequence ID" value="CAG4995041.1"/>
    <property type="molecule type" value="Genomic_DNA"/>
</dbReference>
<evidence type="ECO:0000313" key="1">
    <source>
        <dbReference type="EMBL" id="CAG4995041.1"/>
    </source>
</evidence>
<organism evidence="1 2">
    <name type="scientific">Dyadobacter helix</name>
    <dbReference type="NCBI Taxonomy" id="2822344"/>
    <lineage>
        <taxon>Bacteria</taxon>
        <taxon>Pseudomonadati</taxon>
        <taxon>Bacteroidota</taxon>
        <taxon>Cytophagia</taxon>
        <taxon>Cytophagales</taxon>
        <taxon>Spirosomataceae</taxon>
        <taxon>Dyadobacter</taxon>
    </lineage>
</organism>